<accession>A0A9P6FNP0</accession>
<evidence type="ECO:0000256" key="1">
    <source>
        <dbReference type="ARBA" id="ARBA00004604"/>
    </source>
</evidence>
<evidence type="ECO:0000256" key="3">
    <source>
        <dbReference type="ARBA" id="ARBA00022737"/>
    </source>
</evidence>
<keyword evidence="4" id="KW-0539">Nucleus</keyword>
<dbReference type="GO" id="GO:0032040">
    <property type="term" value="C:small-subunit processome"/>
    <property type="evidence" value="ECO:0007669"/>
    <property type="project" value="TreeGrafter"/>
</dbReference>
<reference evidence="5" key="1">
    <citation type="journal article" date="2020" name="Fungal Divers.">
        <title>Resolving the Mortierellaceae phylogeny through synthesis of multi-gene phylogenetics and phylogenomics.</title>
        <authorList>
            <person name="Vandepol N."/>
            <person name="Liber J."/>
            <person name="Desiro A."/>
            <person name="Na H."/>
            <person name="Kennedy M."/>
            <person name="Barry K."/>
            <person name="Grigoriev I.V."/>
            <person name="Miller A.N."/>
            <person name="O'Donnell K."/>
            <person name="Stajich J.E."/>
            <person name="Bonito G."/>
        </authorList>
    </citation>
    <scope>NUCLEOTIDE SEQUENCE</scope>
    <source>
        <strain evidence="5">KOD1015</strain>
    </source>
</reference>
<dbReference type="SUPFAM" id="SSF48452">
    <property type="entry name" value="TPR-like"/>
    <property type="match status" value="1"/>
</dbReference>
<dbReference type="PANTHER" id="PTHR23270:SF10">
    <property type="entry name" value="PROTEIN RRP5 HOMOLOG"/>
    <property type="match status" value="1"/>
</dbReference>
<evidence type="ECO:0000256" key="2">
    <source>
        <dbReference type="ARBA" id="ARBA00022552"/>
    </source>
</evidence>
<dbReference type="InterPro" id="IPR011990">
    <property type="entry name" value="TPR-like_helical_dom_sf"/>
</dbReference>
<comment type="caution">
    <text evidence="5">The sequence shown here is derived from an EMBL/GenBank/DDBJ whole genome shotgun (WGS) entry which is preliminary data.</text>
</comment>
<keyword evidence="6" id="KW-1185">Reference proteome</keyword>
<dbReference type="SMART" id="SM00386">
    <property type="entry name" value="HAT"/>
    <property type="match status" value="6"/>
</dbReference>
<evidence type="ECO:0000313" key="6">
    <source>
        <dbReference type="Proteomes" id="UP000780801"/>
    </source>
</evidence>
<keyword evidence="2" id="KW-0698">rRNA processing</keyword>
<organism evidence="5 6">
    <name type="scientific">Lunasporangiospora selenospora</name>
    <dbReference type="NCBI Taxonomy" id="979761"/>
    <lineage>
        <taxon>Eukaryota</taxon>
        <taxon>Fungi</taxon>
        <taxon>Fungi incertae sedis</taxon>
        <taxon>Mucoromycota</taxon>
        <taxon>Mortierellomycotina</taxon>
        <taxon>Mortierellomycetes</taxon>
        <taxon>Mortierellales</taxon>
        <taxon>Mortierellaceae</taxon>
        <taxon>Lunasporangiospora</taxon>
    </lineage>
</organism>
<evidence type="ECO:0000256" key="4">
    <source>
        <dbReference type="ARBA" id="ARBA00023242"/>
    </source>
</evidence>
<keyword evidence="3" id="KW-0677">Repeat</keyword>
<dbReference type="PANTHER" id="PTHR23270">
    <property type="entry name" value="PROGRAMMED CELL DEATH PROTEIN 11 PRE-RRNA PROCESSING PROTEIN RRP5"/>
    <property type="match status" value="1"/>
</dbReference>
<dbReference type="InterPro" id="IPR045209">
    <property type="entry name" value="Rrp5"/>
</dbReference>
<dbReference type="Proteomes" id="UP000780801">
    <property type="component" value="Unassembled WGS sequence"/>
</dbReference>
<dbReference type="EMBL" id="JAABOA010003135">
    <property type="protein sequence ID" value="KAF9579000.1"/>
    <property type="molecule type" value="Genomic_DNA"/>
</dbReference>
<dbReference type="Gene3D" id="1.25.40.10">
    <property type="entry name" value="Tetratricopeptide repeat domain"/>
    <property type="match status" value="1"/>
</dbReference>
<comment type="subcellular location">
    <subcellularLocation>
        <location evidence="1">Nucleus</location>
        <location evidence="1">Nucleolus</location>
    </subcellularLocation>
</comment>
<sequence length="242" mass="28413">MAFQLQLSEIEKAREIGQRALKTISFREEQEKMNVWVALMNLENTFGSADSLEEVFKKALQMCEPKKVYIQLVKIYERSNKIDLATELYQTMTKKFGQSSKVWTGFGHFQLHHGNLDAGRELLQRSLKSLPKRKHIKTVTKFAQLEFKYGEPERGRTIFEGVMSNYPKRVDLWSVYIDMEIRNGEQDAVRRLFARVVSLKLSSKKMKFFFKKWLSYEKDHGDEEHIDEVKQRALAYVESLSA</sequence>
<dbReference type="OrthoDB" id="412781at2759"/>
<dbReference type="Pfam" id="PF23240">
    <property type="entry name" value="HAT_PRP39_N"/>
    <property type="match status" value="1"/>
</dbReference>
<gene>
    <name evidence="5" type="primary">PDCD11</name>
    <name evidence="5" type="ORF">BGW38_004931</name>
</gene>
<protein>
    <submittedName>
        <fullName evidence="5">Protein RRP5</fullName>
    </submittedName>
</protein>
<evidence type="ECO:0000313" key="5">
    <source>
        <dbReference type="EMBL" id="KAF9579000.1"/>
    </source>
</evidence>
<proteinExistence type="predicted"/>
<dbReference type="FunFam" id="1.25.40.10:FF:000065">
    <property type="entry name" value="Programmed cell death 11"/>
    <property type="match status" value="1"/>
</dbReference>
<dbReference type="GO" id="GO:0006364">
    <property type="term" value="P:rRNA processing"/>
    <property type="evidence" value="ECO:0007669"/>
    <property type="project" value="UniProtKB-KW"/>
</dbReference>
<dbReference type="AlphaFoldDB" id="A0A9P6FNP0"/>
<dbReference type="GO" id="GO:0003723">
    <property type="term" value="F:RNA binding"/>
    <property type="evidence" value="ECO:0007669"/>
    <property type="project" value="TreeGrafter"/>
</dbReference>
<dbReference type="InterPro" id="IPR003107">
    <property type="entry name" value="HAT"/>
</dbReference>
<name>A0A9P6FNP0_9FUNG</name>